<name>A0A517PIB8_9PLAN</name>
<feature type="region of interest" description="Disordered" evidence="1">
    <location>
        <begin position="1"/>
        <end position="21"/>
    </location>
</feature>
<accession>A0A517PIB8</accession>
<proteinExistence type="predicted"/>
<dbReference type="AlphaFoldDB" id="A0A517PIB8"/>
<keyword evidence="3" id="KW-1185">Reference proteome</keyword>
<evidence type="ECO:0000256" key="1">
    <source>
        <dbReference type="SAM" id="MobiDB-lite"/>
    </source>
</evidence>
<reference evidence="2 3" key="1">
    <citation type="submission" date="2019-02" db="EMBL/GenBank/DDBJ databases">
        <title>Deep-cultivation of Planctomycetes and their phenomic and genomic characterization uncovers novel biology.</title>
        <authorList>
            <person name="Wiegand S."/>
            <person name="Jogler M."/>
            <person name="Boedeker C."/>
            <person name="Pinto D."/>
            <person name="Vollmers J."/>
            <person name="Rivas-Marin E."/>
            <person name="Kohn T."/>
            <person name="Peeters S.H."/>
            <person name="Heuer A."/>
            <person name="Rast P."/>
            <person name="Oberbeckmann S."/>
            <person name="Bunk B."/>
            <person name="Jeske O."/>
            <person name="Meyerdierks A."/>
            <person name="Storesund J.E."/>
            <person name="Kallscheuer N."/>
            <person name="Luecker S."/>
            <person name="Lage O.M."/>
            <person name="Pohl T."/>
            <person name="Merkel B.J."/>
            <person name="Hornburger P."/>
            <person name="Mueller R.-W."/>
            <person name="Bruemmer F."/>
            <person name="Labrenz M."/>
            <person name="Spormann A.M."/>
            <person name="Op den Camp H."/>
            <person name="Overmann J."/>
            <person name="Amann R."/>
            <person name="Jetten M.S.M."/>
            <person name="Mascher T."/>
            <person name="Medema M.H."/>
            <person name="Devos D.P."/>
            <person name="Kaster A.-K."/>
            <person name="Ovreas L."/>
            <person name="Rohde M."/>
            <person name="Galperin M.Y."/>
            <person name="Jogler C."/>
        </authorList>
    </citation>
    <scope>NUCLEOTIDE SEQUENCE [LARGE SCALE GENOMIC DNA]</scope>
    <source>
        <strain evidence="2 3">HG66A1</strain>
    </source>
</reference>
<dbReference type="OrthoDB" id="282053at2"/>
<organism evidence="2 3">
    <name type="scientific">Gimesia chilikensis</name>
    <dbReference type="NCBI Taxonomy" id="2605989"/>
    <lineage>
        <taxon>Bacteria</taxon>
        <taxon>Pseudomonadati</taxon>
        <taxon>Planctomycetota</taxon>
        <taxon>Planctomycetia</taxon>
        <taxon>Planctomycetales</taxon>
        <taxon>Planctomycetaceae</taxon>
        <taxon>Gimesia</taxon>
    </lineage>
</organism>
<protein>
    <submittedName>
        <fullName evidence="2">Uncharacterized protein</fullName>
    </submittedName>
</protein>
<gene>
    <name evidence="2" type="ORF">HG66A1_08880</name>
</gene>
<sequence length="204" mass="23026">MRQCNPRPKDQRKVPIPDELRESMREVREVIDEAERDPDDMPIDFEDAIQVGAICGGRVGGDNRPFEFTYFPAGDRKYGRWFLALHETEIEDIADGVISELTMYCCTSPDCHCKFRDESETCVFCDYEDDAETVSLNQQLAALAQTVNSKKEWVAGYLRIKPDASGVSLIGDYNPIDGLGDRLGWFSTPEAQELIDQLRSESGS</sequence>
<feature type="compositionally biased region" description="Basic and acidic residues" evidence="1">
    <location>
        <begin position="7"/>
        <end position="21"/>
    </location>
</feature>
<evidence type="ECO:0000313" key="2">
    <source>
        <dbReference type="EMBL" id="QDT19124.1"/>
    </source>
</evidence>
<dbReference type="RefSeq" id="WP_145181013.1">
    <property type="nucleotide sequence ID" value="NZ_CP036266.1"/>
</dbReference>
<evidence type="ECO:0000313" key="3">
    <source>
        <dbReference type="Proteomes" id="UP000320421"/>
    </source>
</evidence>
<dbReference type="Proteomes" id="UP000320421">
    <property type="component" value="Chromosome"/>
</dbReference>
<dbReference type="EMBL" id="CP036266">
    <property type="protein sequence ID" value="QDT19124.1"/>
    <property type="molecule type" value="Genomic_DNA"/>
</dbReference>